<dbReference type="NCBIfam" id="NF003657">
    <property type="entry name" value="PRK05289.1"/>
    <property type="match status" value="1"/>
</dbReference>
<dbReference type="Gene3D" id="2.160.10.10">
    <property type="entry name" value="Hexapeptide repeat proteins"/>
    <property type="match status" value="1"/>
</dbReference>
<gene>
    <name evidence="8" type="primary">lpxA</name>
    <name evidence="10" type="ORF">C0V82_06020</name>
</gene>
<protein>
    <recommendedName>
        <fullName evidence="8">Acyl-[acyl-carrier-protein]--UDP-N-acetylglucosamine O-acyltransferase</fullName>
        <shortName evidence="8">UDP-N-acetylglucosamine acyltransferase</shortName>
        <ecNumber evidence="8">2.3.1.129</ecNumber>
    </recommendedName>
</protein>
<dbReference type="RefSeq" id="WP_102111553.1">
    <property type="nucleotide sequence ID" value="NZ_BMGN01000003.1"/>
</dbReference>
<dbReference type="Proteomes" id="UP000234752">
    <property type="component" value="Chromosome eg_1"/>
</dbReference>
<sequence length="262" mass="27278">MSANIHPSAIVDPGARIGAGVEIGPFCVVGPHVVLGDYVRLISHVAIDGRTTIGDGTIVYPFASLGHAPQDLKYKGEPSELIIGRHNRIRENVTMNTGTEGGGMVTRVGDGGLFMVGVHIGHDCIVGNNVIFANNATLGGHVVVGDHAVLGGLSAVHQFVRIGAHAMIGGMSGVEADVIPYGLVKGDRAFLAGLNLVGLQRRGFAKEDIHALRAAFRRLFEGDGQMADRIAAVTAEAGGVQAVADILSFLADRGSRALTQPR</sequence>
<evidence type="ECO:0000256" key="5">
    <source>
        <dbReference type="ARBA" id="ARBA00022737"/>
    </source>
</evidence>
<evidence type="ECO:0000256" key="4">
    <source>
        <dbReference type="ARBA" id="ARBA00022679"/>
    </source>
</evidence>
<name>A0A2K9N9L3_9PROT</name>
<accession>A0A2K9N9L3</accession>
<evidence type="ECO:0000256" key="6">
    <source>
        <dbReference type="ARBA" id="ARBA00023098"/>
    </source>
</evidence>
<dbReference type="GO" id="GO:0005737">
    <property type="term" value="C:cytoplasm"/>
    <property type="evidence" value="ECO:0007669"/>
    <property type="project" value="UniProtKB-SubCell"/>
</dbReference>
<evidence type="ECO:0000256" key="2">
    <source>
        <dbReference type="ARBA" id="ARBA00022516"/>
    </source>
</evidence>
<evidence type="ECO:0000256" key="8">
    <source>
        <dbReference type="HAMAP-Rule" id="MF_00387"/>
    </source>
</evidence>
<dbReference type="PROSITE" id="PS00101">
    <property type="entry name" value="HEXAPEP_TRANSFERASES"/>
    <property type="match status" value="1"/>
</dbReference>
<dbReference type="PIRSF" id="PIRSF000456">
    <property type="entry name" value="UDP-GlcNAc_acltr"/>
    <property type="match status" value="1"/>
</dbReference>
<comment type="similarity">
    <text evidence="8">Belongs to the transferase hexapeptide repeat family. LpxA subfamily.</text>
</comment>
<dbReference type="InterPro" id="IPR001451">
    <property type="entry name" value="Hexapep"/>
</dbReference>
<dbReference type="PANTHER" id="PTHR43480">
    <property type="entry name" value="ACYL-[ACYL-CARRIER-PROTEIN]--UDP-N-ACETYLGLUCOSAMINE O-ACYLTRANSFERASE"/>
    <property type="match status" value="1"/>
</dbReference>
<keyword evidence="3 8" id="KW-0441">Lipid A biosynthesis</keyword>
<evidence type="ECO:0000313" key="11">
    <source>
        <dbReference type="Proteomes" id="UP000234752"/>
    </source>
</evidence>
<evidence type="ECO:0000256" key="1">
    <source>
        <dbReference type="ARBA" id="ARBA00022490"/>
    </source>
</evidence>
<dbReference type="NCBIfam" id="TIGR01852">
    <property type="entry name" value="lipid_A_lpxA"/>
    <property type="match status" value="1"/>
</dbReference>
<comment type="subcellular location">
    <subcellularLocation>
        <location evidence="8">Cytoplasm</location>
    </subcellularLocation>
</comment>
<evidence type="ECO:0000313" key="10">
    <source>
        <dbReference type="EMBL" id="AUN29833.1"/>
    </source>
</evidence>
<dbReference type="GO" id="GO:0009245">
    <property type="term" value="P:lipid A biosynthetic process"/>
    <property type="evidence" value="ECO:0007669"/>
    <property type="project" value="UniProtKB-UniRule"/>
</dbReference>
<organism evidence="10 11">
    <name type="scientific">Niveispirillum cyanobacteriorum</name>
    <dbReference type="NCBI Taxonomy" id="1612173"/>
    <lineage>
        <taxon>Bacteria</taxon>
        <taxon>Pseudomonadati</taxon>
        <taxon>Pseudomonadota</taxon>
        <taxon>Alphaproteobacteria</taxon>
        <taxon>Rhodospirillales</taxon>
        <taxon>Azospirillaceae</taxon>
        <taxon>Niveispirillum</taxon>
    </lineage>
</organism>
<comment type="subunit">
    <text evidence="8">Homotrimer.</text>
</comment>
<dbReference type="UniPathway" id="UPA00359">
    <property type="reaction ID" value="UER00477"/>
</dbReference>
<comment type="function">
    <text evidence="8">Involved in the biosynthesis of lipid A, a phosphorylated glycolipid that anchors the lipopolysaccharide to the outer membrane of the cell.</text>
</comment>
<dbReference type="EC" id="2.3.1.129" evidence="8"/>
<evidence type="ECO:0000256" key="3">
    <source>
        <dbReference type="ARBA" id="ARBA00022556"/>
    </source>
</evidence>
<keyword evidence="2 8" id="KW-0444">Lipid biosynthesis</keyword>
<dbReference type="GO" id="GO:0008780">
    <property type="term" value="F:acyl-[acyl-carrier-protein]-UDP-N-acetylglucosamine O-acyltransferase activity"/>
    <property type="evidence" value="ECO:0007669"/>
    <property type="project" value="UniProtKB-UniRule"/>
</dbReference>
<dbReference type="KEGG" id="ncb:C0V82_06020"/>
<keyword evidence="1 8" id="KW-0963">Cytoplasm</keyword>
<dbReference type="SUPFAM" id="SSF51161">
    <property type="entry name" value="Trimeric LpxA-like enzymes"/>
    <property type="match status" value="1"/>
</dbReference>
<keyword evidence="4 8" id="KW-0808">Transferase</keyword>
<evidence type="ECO:0000259" key="9">
    <source>
        <dbReference type="Pfam" id="PF13720"/>
    </source>
</evidence>
<dbReference type="OrthoDB" id="9807278at2"/>
<dbReference type="InterPro" id="IPR029098">
    <property type="entry name" value="Acetyltransf_C"/>
</dbReference>
<keyword evidence="7 8" id="KW-0012">Acyltransferase</keyword>
<dbReference type="AlphaFoldDB" id="A0A2K9N9L3"/>
<dbReference type="Gene3D" id="1.20.1180.10">
    <property type="entry name" value="Udp N-acetylglucosamine O-acyltransferase, C-terminal domain"/>
    <property type="match status" value="1"/>
</dbReference>
<comment type="catalytic activity">
    <reaction evidence="8">
        <text>a (3R)-hydroxyacyl-[ACP] + UDP-N-acetyl-alpha-D-glucosamine = a UDP-3-O-[(3R)-3-hydroxyacyl]-N-acetyl-alpha-D-glucosamine + holo-[ACP]</text>
        <dbReference type="Rhea" id="RHEA:67812"/>
        <dbReference type="Rhea" id="RHEA-COMP:9685"/>
        <dbReference type="Rhea" id="RHEA-COMP:9945"/>
        <dbReference type="ChEBI" id="CHEBI:57705"/>
        <dbReference type="ChEBI" id="CHEBI:64479"/>
        <dbReference type="ChEBI" id="CHEBI:78827"/>
        <dbReference type="ChEBI" id="CHEBI:173225"/>
        <dbReference type="EC" id="2.3.1.129"/>
    </reaction>
</comment>
<dbReference type="InterPro" id="IPR037157">
    <property type="entry name" value="Acetyltransf_C_sf"/>
</dbReference>
<keyword evidence="5 8" id="KW-0677">Repeat</keyword>
<dbReference type="HAMAP" id="MF_00387">
    <property type="entry name" value="LpxA"/>
    <property type="match status" value="1"/>
</dbReference>
<evidence type="ECO:0000256" key="7">
    <source>
        <dbReference type="ARBA" id="ARBA00023315"/>
    </source>
</evidence>
<dbReference type="InterPro" id="IPR010137">
    <property type="entry name" value="Lipid_A_LpxA"/>
</dbReference>
<dbReference type="InterPro" id="IPR018357">
    <property type="entry name" value="Hexapep_transf_CS"/>
</dbReference>
<dbReference type="Pfam" id="PF13720">
    <property type="entry name" value="Acetyltransf_11"/>
    <property type="match status" value="1"/>
</dbReference>
<proteinExistence type="inferred from homology"/>
<reference evidence="10 11" key="1">
    <citation type="submission" date="2017-12" db="EMBL/GenBank/DDBJ databases">
        <title>Genomes of bacteria within cyanobacterial aggregates.</title>
        <authorList>
            <person name="Cai H."/>
        </authorList>
    </citation>
    <scope>NUCLEOTIDE SEQUENCE [LARGE SCALE GENOMIC DNA]</scope>
    <source>
        <strain evidence="10 11">TH16</strain>
    </source>
</reference>
<dbReference type="InterPro" id="IPR011004">
    <property type="entry name" value="Trimer_LpxA-like_sf"/>
</dbReference>
<dbReference type="GO" id="GO:0016020">
    <property type="term" value="C:membrane"/>
    <property type="evidence" value="ECO:0007669"/>
    <property type="project" value="GOC"/>
</dbReference>
<dbReference type="CDD" id="cd03351">
    <property type="entry name" value="LbH_UDP-GlcNAc_AT"/>
    <property type="match status" value="1"/>
</dbReference>
<keyword evidence="6 8" id="KW-0443">Lipid metabolism</keyword>
<dbReference type="Pfam" id="PF00132">
    <property type="entry name" value="Hexapep"/>
    <property type="match status" value="1"/>
</dbReference>
<dbReference type="EMBL" id="CP025611">
    <property type="protein sequence ID" value="AUN29833.1"/>
    <property type="molecule type" value="Genomic_DNA"/>
</dbReference>
<feature type="domain" description="UDP N-acetylglucosamine O-acyltransferase C-terminal" evidence="9">
    <location>
        <begin position="177"/>
        <end position="253"/>
    </location>
</feature>
<keyword evidence="11" id="KW-1185">Reference proteome</keyword>
<comment type="pathway">
    <text evidence="8">Glycolipid biosynthesis; lipid IV(A) biosynthesis; lipid IV(A) from (3R)-3-hydroxytetradecanoyl-[acyl-carrier-protein] and UDP-N-acetyl-alpha-D-glucosamine: step 1/6.</text>
</comment>
<dbReference type="PANTHER" id="PTHR43480:SF1">
    <property type="entry name" value="ACYL-[ACYL-CARRIER-PROTEIN]--UDP-N-ACETYLGLUCOSAMINE O-ACYLTRANSFERASE, MITOCHONDRIAL-RELATED"/>
    <property type="match status" value="1"/>
</dbReference>